<protein>
    <recommendedName>
        <fullName evidence="11">O-methyltransferase ZRP4</fullName>
    </recommendedName>
</protein>
<dbReference type="InterPro" id="IPR012967">
    <property type="entry name" value="COMT_dimerisation"/>
</dbReference>
<dbReference type="PIRSF" id="PIRSF005739">
    <property type="entry name" value="O-mtase"/>
    <property type="match status" value="1"/>
</dbReference>
<dbReference type="SUPFAM" id="SSF46785">
    <property type="entry name" value="Winged helix' DNA-binding domain"/>
    <property type="match status" value="1"/>
</dbReference>
<sequence length="361" mass="39828">MGSIQEQHCTNHQAMLDAQLELWHNSIAFIKSMAFKSALELNIADAIDLHGGTATLAQISTKARIHPSKIPCLRRLMRVLTVTGIFTILKKSADDDDHVYGLTPASRLLVGSLSLTPILSLFLNNIFVSPFFDLGTWLEHELPAADLTLFEMSHSKAVWDVVGHDASMSLLFNAGMVADTQFLMDIAIKECGYIFQRISSLIDVAGGHGAAAQAIAKAFPHIECSVLDLPHVVASAPACTALNYIVGDMFESIPPANTVFLKWVMHDWDDPHCVTILKNCKKAIPPRDAGGKVIIVDTVVGAGSSNHKHRETQVLYDLFFLIINGIERDEQEWRKIIFEAGFIDYKITPILGLRSIIELYP</sequence>
<dbReference type="GO" id="GO:0030187">
    <property type="term" value="P:melatonin biosynthetic process"/>
    <property type="evidence" value="ECO:0007669"/>
    <property type="project" value="UniProtKB-ARBA"/>
</dbReference>
<dbReference type="Gene3D" id="3.40.50.150">
    <property type="entry name" value="Vaccinia Virus protein VP39"/>
    <property type="match status" value="1"/>
</dbReference>
<reference evidence="9 10" key="1">
    <citation type="submission" date="2024-02" db="EMBL/GenBank/DDBJ databases">
        <title>High-quality chromosome-scale genome assembly of Pensacola bahiagrass (Paspalum notatum Flugge var. saurae).</title>
        <authorList>
            <person name="Vega J.M."/>
            <person name="Podio M."/>
            <person name="Orjuela J."/>
            <person name="Siena L.A."/>
            <person name="Pessino S.C."/>
            <person name="Combes M.C."/>
            <person name="Mariac C."/>
            <person name="Albertini E."/>
            <person name="Pupilli F."/>
            <person name="Ortiz J.P.A."/>
            <person name="Leblanc O."/>
        </authorList>
    </citation>
    <scope>NUCLEOTIDE SEQUENCE [LARGE SCALE GENOMIC DNA]</scope>
    <source>
        <strain evidence="9">R1</strain>
        <tissue evidence="9">Leaf</tissue>
    </source>
</reference>
<keyword evidence="2" id="KW-0489">Methyltransferase</keyword>
<evidence type="ECO:0000256" key="3">
    <source>
        <dbReference type="ARBA" id="ARBA00022679"/>
    </source>
</evidence>
<dbReference type="GO" id="GO:0032259">
    <property type="term" value="P:methylation"/>
    <property type="evidence" value="ECO:0007669"/>
    <property type="project" value="UniProtKB-KW"/>
</dbReference>
<dbReference type="InterPro" id="IPR001077">
    <property type="entry name" value="COMT_C"/>
</dbReference>
<dbReference type="InterPro" id="IPR029063">
    <property type="entry name" value="SAM-dependent_MTases_sf"/>
</dbReference>
<feature type="domain" description="O-methyltransferase C-terminal" evidence="7">
    <location>
        <begin position="133"/>
        <end position="342"/>
    </location>
</feature>
<dbReference type="InterPro" id="IPR016461">
    <property type="entry name" value="COMT-like"/>
</dbReference>
<keyword evidence="3" id="KW-0808">Transferase</keyword>
<evidence type="ECO:0000256" key="5">
    <source>
        <dbReference type="ARBA" id="ARBA00038277"/>
    </source>
</evidence>
<organism evidence="9 10">
    <name type="scientific">Paspalum notatum var. saurae</name>
    <dbReference type="NCBI Taxonomy" id="547442"/>
    <lineage>
        <taxon>Eukaryota</taxon>
        <taxon>Viridiplantae</taxon>
        <taxon>Streptophyta</taxon>
        <taxon>Embryophyta</taxon>
        <taxon>Tracheophyta</taxon>
        <taxon>Spermatophyta</taxon>
        <taxon>Magnoliopsida</taxon>
        <taxon>Liliopsida</taxon>
        <taxon>Poales</taxon>
        <taxon>Poaceae</taxon>
        <taxon>PACMAD clade</taxon>
        <taxon>Panicoideae</taxon>
        <taxon>Andropogonodae</taxon>
        <taxon>Paspaleae</taxon>
        <taxon>Paspalinae</taxon>
        <taxon>Paspalum</taxon>
    </lineage>
</organism>
<evidence type="ECO:0000259" key="7">
    <source>
        <dbReference type="Pfam" id="PF00891"/>
    </source>
</evidence>
<keyword evidence="10" id="KW-1185">Reference proteome</keyword>
<name>A0AAQ3SK83_PASNO</name>
<dbReference type="SUPFAM" id="SSF53335">
    <property type="entry name" value="S-adenosyl-L-methionine-dependent methyltransferases"/>
    <property type="match status" value="1"/>
</dbReference>
<evidence type="ECO:0008006" key="11">
    <source>
        <dbReference type="Google" id="ProtNLM"/>
    </source>
</evidence>
<comment type="subunit">
    <text evidence="1">Homodimer.</text>
</comment>
<dbReference type="EMBL" id="CP144745">
    <property type="protein sequence ID" value="WVZ52845.1"/>
    <property type="molecule type" value="Genomic_DNA"/>
</dbReference>
<evidence type="ECO:0000259" key="8">
    <source>
        <dbReference type="Pfam" id="PF08100"/>
    </source>
</evidence>
<evidence type="ECO:0000313" key="10">
    <source>
        <dbReference type="Proteomes" id="UP001341281"/>
    </source>
</evidence>
<dbReference type="InterPro" id="IPR036388">
    <property type="entry name" value="WH-like_DNA-bd_sf"/>
</dbReference>
<proteinExistence type="inferred from homology"/>
<dbReference type="Pfam" id="PF08100">
    <property type="entry name" value="Dimerisation"/>
    <property type="match status" value="1"/>
</dbReference>
<dbReference type="PANTHER" id="PTHR11746">
    <property type="entry name" value="O-METHYLTRANSFERASE"/>
    <property type="match status" value="1"/>
</dbReference>
<accession>A0AAQ3SK83</accession>
<dbReference type="GO" id="GO:0017096">
    <property type="term" value="F:acetylserotonin O-methyltransferase activity"/>
    <property type="evidence" value="ECO:0007669"/>
    <property type="project" value="UniProtKB-ARBA"/>
</dbReference>
<dbReference type="GO" id="GO:0046983">
    <property type="term" value="F:protein dimerization activity"/>
    <property type="evidence" value="ECO:0007669"/>
    <property type="project" value="InterPro"/>
</dbReference>
<feature type="active site" description="Proton acceptor" evidence="6">
    <location>
        <position position="266"/>
    </location>
</feature>
<evidence type="ECO:0000313" key="9">
    <source>
        <dbReference type="EMBL" id="WVZ52845.1"/>
    </source>
</evidence>
<dbReference type="PROSITE" id="PS51683">
    <property type="entry name" value="SAM_OMT_II"/>
    <property type="match status" value="1"/>
</dbReference>
<keyword evidence="4" id="KW-0949">S-adenosyl-L-methionine</keyword>
<evidence type="ECO:0000256" key="4">
    <source>
        <dbReference type="ARBA" id="ARBA00022691"/>
    </source>
</evidence>
<gene>
    <name evidence="9" type="ORF">U9M48_003864</name>
</gene>
<evidence type="ECO:0000256" key="6">
    <source>
        <dbReference type="PIRSR" id="PIRSR005739-1"/>
    </source>
</evidence>
<evidence type="ECO:0000256" key="2">
    <source>
        <dbReference type="ARBA" id="ARBA00022603"/>
    </source>
</evidence>
<dbReference type="Pfam" id="PF00891">
    <property type="entry name" value="Methyltransf_2"/>
    <property type="match status" value="1"/>
</dbReference>
<feature type="domain" description="O-methyltransferase dimerisation" evidence="8">
    <location>
        <begin position="27"/>
        <end position="111"/>
    </location>
</feature>
<evidence type="ECO:0000256" key="1">
    <source>
        <dbReference type="ARBA" id="ARBA00011738"/>
    </source>
</evidence>
<dbReference type="InterPro" id="IPR036390">
    <property type="entry name" value="WH_DNA-bd_sf"/>
</dbReference>
<dbReference type="AlphaFoldDB" id="A0AAQ3SK83"/>
<comment type="similarity">
    <text evidence="5">Belongs to the class I-like SAM-binding methyltransferase superfamily. Cation-independent O-methyltransferase family.</text>
</comment>
<dbReference type="FunFam" id="3.40.50.150:FF:000057">
    <property type="entry name" value="O-methyltransferase ZRP4"/>
    <property type="match status" value="1"/>
</dbReference>
<dbReference type="Proteomes" id="UP001341281">
    <property type="component" value="Chromosome 01"/>
</dbReference>
<dbReference type="Gene3D" id="1.10.10.10">
    <property type="entry name" value="Winged helix-like DNA-binding domain superfamily/Winged helix DNA-binding domain"/>
    <property type="match status" value="1"/>
</dbReference>
<dbReference type="FunFam" id="1.10.10.10:FF:000292">
    <property type="entry name" value="O-methyltransferase ZRP4"/>
    <property type="match status" value="1"/>
</dbReference>